<dbReference type="AlphaFoldDB" id="A0A8D8E0V0"/>
<sequence>MPAWRDCLMRPKCFWRSRRTPGGSTLWFCTRTEPIGARRTICRRSRCRVFWTWSSGVTNTTAASFRRRTRRRSSTSANPARRWPLPWRRASPSTSAAAY</sequence>
<accession>A0A8D8E0V0</accession>
<dbReference type="EMBL" id="HBUE01181332">
    <property type="protein sequence ID" value="CAG6520531.1"/>
    <property type="molecule type" value="Transcribed_RNA"/>
</dbReference>
<feature type="compositionally biased region" description="Low complexity" evidence="1">
    <location>
        <begin position="74"/>
        <end position="93"/>
    </location>
</feature>
<reference evidence="2" key="1">
    <citation type="submission" date="2021-05" db="EMBL/GenBank/DDBJ databases">
        <authorList>
            <person name="Alioto T."/>
            <person name="Alioto T."/>
            <person name="Gomez Garrido J."/>
        </authorList>
    </citation>
    <scope>NUCLEOTIDE SEQUENCE</scope>
</reference>
<protein>
    <submittedName>
        <fullName evidence="2">(northern house mosquito) hypothetical protein</fullName>
    </submittedName>
</protein>
<name>A0A8D8E0V0_CULPI</name>
<evidence type="ECO:0000313" key="2">
    <source>
        <dbReference type="EMBL" id="CAG6520534.1"/>
    </source>
</evidence>
<evidence type="ECO:0000256" key="1">
    <source>
        <dbReference type="SAM" id="MobiDB-lite"/>
    </source>
</evidence>
<dbReference type="EMBL" id="HBUE01286939">
    <property type="protein sequence ID" value="CAG6572098.1"/>
    <property type="molecule type" value="Transcribed_RNA"/>
</dbReference>
<organism evidence="2">
    <name type="scientific">Culex pipiens</name>
    <name type="common">House mosquito</name>
    <dbReference type="NCBI Taxonomy" id="7175"/>
    <lineage>
        <taxon>Eukaryota</taxon>
        <taxon>Metazoa</taxon>
        <taxon>Ecdysozoa</taxon>
        <taxon>Arthropoda</taxon>
        <taxon>Hexapoda</taxon>
        <taxon>Insecta</taxon>
        <taxon>Pterygota</taxon>
        <taxon>Neoptera</taxon>
        <taxon>Endopterygota</taxon>
        <taxon>Diptera</taxon>
        <taxon>Nematocera</taxon>
        <taxon>Culicoidea</taxon>
        <taxon>Culicidae</taxon>
        <taxon>Culicinae</taxon>
        <taxon>Culicini</taxon>
        <taxon>Culex</taxon>
        <taxon>Culex</taxon>
    </lineage>
</organism>
<proteinExistence type="predicted"/>
<dbReference type="EMBL" id="HBUE01181334">
    <property type="protein sequence ID" value="CAG6520534.1"/>
    <property type="molecule type" value="Transcribed_RNA"/>
</dbReference>
<feature type="region of interest" description="Disordered" evidence="1">
    <location>
        <begin position="64"/>
        <end position="99"/>
    </location>
</feature>
<dbReference type="EMBL" id="HBUE01286941">
    <property type="protein sequence ID" value="CAG6572101.1"/>
    <property type="molecule type" value="Transcribed_RNA"/>
</dbReference>